<dbReference type="InterPro" id="IPR036259">
    <property type="entry name" value="MFS_trans_sf"/>
</dbReference>
<evidence type="ECO:0000256" key="2">
    <source>
        <dbReference type="ARBA" id="ARBA00022475"/>
    </source>
</evidence>
<protein>
    <submittedName>
        <fullName evidence="9">MFS transporter</fullName>
    </submittedName>
</protein>
<keyword evidence="5 7" id="KW-0472">Membrane</keyword>
<dbReference type="PANTHER" id="PTHR43124:SF3">
    <property type="entry name" value="CHLORAMPHENICOL EFFLUX PUMP RV0191"/>
    <property type="match status" value="1"/>
</dbReference>
<dbReference type="InterPro" id="IPR050189">
    <property type="entry name" value="MFS_Efflux_Transporters"/>
</dbReference>
<feature type="domain" description="Major facilitator superfamily (MFS) profile" evidence="8">
    <location>
        <begin position="5"/>
        <end position="408"/>
    </location>
</feature>
<dbReference type="GO" id="GO:0022857">
    <property type="term" value="F:transmembrane transporter activity"/>
    <property type="evidence" value="ECO:0007669"/>
    <property type="project" value="InterPro"/>
</dbReference>
<feature type="transmembrane region" description="Helical" evidence="7">
    <location>
        <begin position="346"/>
        <end position="365"/>
    </location>
</feature>
<dbReference type="RefSeq" id="WP_042087322.1">
    <property type="nucleotide sequence ID" value="NZ_BKCN01000006.1"/>
</dbReference>
<feature type="transmembrane region" description="Helical" evidence="7">
    <location>
        <begin position="250"/>
        <end position="267"/>
    </location>
</feature>
<dbReference type="GO" id="GO:0005886">
    <property type="term" value="C:plasma membrane"/>
    <property type="evidence" value="ECO:0007669"/>
    <property type="project" value="UniProtKB-SubCell"/>
</dbReference>
<evidence type="ECO:0000256" key="7">
    <source>
        <dbReference type="SAM" id="Phobius"/>
    </source>
</evidence>
<keyword evidence="10" id="KW-1185">Reference proteome</keyword>
<feature type="transmembrane region" description="Helical" evidence="7">
    <location>
        <begin position="158"/>
        <end position="179"/>
    </location>
</feature>
<accession>A0A5A7NAC9</accession>
<dbReference type="PROSITE" id="PS50850">
    <property type="entry name" value="MFS"/>
    <property type="match status" value="1"/>
</dbReference>
<comment type="caution">
    <text evidence="9">The sequence shown here is derived from an EMBL/GenBank/DDBJ whole genome shotgun (WGS) entry which is preliminary data.</text>
</comment>
<feature type="transmembrane region" description="Helical" evidence="7">
    <location>
        <begin position="101"/>
        <end position="120"/>
    </location>
</feature>
<feature type="region of interest" description="Disordered" evidence="6">
    <location>
        <begin position="408"/>
        <end position="427"/>
    </location>
</feature>
<keyword evidence="2" id="KW-1003">Cell membrane</keyword>
<evidence type="ECO:0000256" key="5">
    <source>
        <dbReference type="ARBA" id="ARBA00023136"/>
    </source>
</evidence>
<evidence type="ECO:0000256" key="6">
    <source>
        <dbReference type="SAM" id="MobiDB-lite"/>
    </source>
</evidence>
<feature type="transmembrane region" description="Helical" evidence="7">
    <location>
        <begin position="279"/>
        <end position="298"/>
    </location>
</feature>
<sequence length="427" mass="45735">MLIRLFIVLGPAYILSQFLRNSIAVLGPELSVSLDVGSAGLGTMTGAFFLGFAAMQLPVGMALDRFGPRRVMASFMIIVALGCAVFAMADDLFMLMAGRVLMGVGCAPLLMGAMVIFARAFEPDRFASLTSLQLAIGNSGILLATSPFALLIEQTGWRISLFGAAALACGFVILMLLALPESLRGRSLSSGRSEGLIQSLQGVGQILADRRLWPLMPLLFCGYGSVVSITALWGGPYLADIYGLQAVDRGNVLLLMASGSVIGPLCFGPLDRRFNSRKWIVVPGCGMVMAIFMLLAFWGRPPLWLLPGLFFLISAGTGYFSVAVAHARSLYSYETIGRGMTVSNMLVMGGVGILQPLSGLVARWFQGDMAPLDQMAALPENAYRAVFGFLGACLLLSLLSYLRAPDSKPFKPQEPPDPAFRPEHRDG</sequence>
<organism evidence="9 10">
    <name type="scientific">Iodidimonas nitroreducens</name>
    <dbReference type="NCBI Taxonomy" id="1236968"/>
    <lineage>
        <taxon>Bacteria</taxon>
        <taxon>Pseudomonadati</taxon>
        <taxon>Pseudomonadota</taxon>
        <taxon>Alphaproteobacteria</taxon>
        <taxon>Iodidimonadales</taxon>
        <taxon>Iodidimonadaceae</taxon>
        <taxon>Iodidimonas</taxon>
    </lineage>
</organism>
<dbReference type="Proteomes" id="UP000324996">
    <property type="component" value="Unassembled WGS sequence"/>
</dbReference>
<evidence type="ECO:0000259" key="8">
    <source>
        <dbReference type="PROSITE" id="PS50850"/>
    </source>
</evidence>
<dbReference type="Gene3D" id="1.20.1250.20">
    <property type="entry name" value="MFS general substrate transporter like domains"/>
    <property type="match status" value="1"/>
</dbReference>
<evidence type="ECO:0000313" key="10">
    <source>
        <dbReference type="Proteomes" id="UP000324996"/>
    </source>
</evidence>
<reference evidence="9 10" key="1">
    <citation type="submission" date="2019-09" db="EMBL/GenBank/DDBJ databases">
        <title>NBRP : Genome information of microbial organism related human and environment.</title>
        <authorList>
            <person name="Hattori M."/>
            <person name="Oshima K."/>
            <person name="Inaba H."/>
            <person name="Suda W."/>
            <person name="Sakamoto M."/>
            <person name="Iino T."/>
            <person name="Kitahara M."/>
            <person name="Oshida Y."/>
            <person name="Iida T."/>
            <person name="Kudo T."/>
            <person name="Itoh T."/>
            <person name="Ohkuma M."/>
        </authorList>
    </citation>
    <scope>NUCLEOTIDE SEQUENCE [LARGE SCALE GENOMIC DNA]</scope>
    <source>
        <strain evidence="9 10">Q-1</strain>
    </source>
</reference>
<dbReference type="InterPro" id="IPR020846">
    <property type="entry name" value="MFS_dom"/>
</dbReference>
<feature type="transmembrane region" description="Helical" evidence="7">
    <location>
        <begin position="385"/>
        <end position="402"/>
    </location>
</feature>
<dbReference type="InterPro" id="IPR011701">
    <property type="entry name" value="MFS"/>
</dbReference>
<dbReference type="PANTHER" id="PTHR43124">
    <property type="entry name" value="PURINE EFFLUX PUMP PBUE"/>
    <property type="match status" value="1"/>
</dbReference>
<keyword evidence="3 7" id="KW-0812">Transmembrane</keyword>
<feature type="transmembrane region" description="Helical" evidence="7">
    <location>
        <begin position="36"/>
        <end position="59"/>
    </location>
</feature>
<feature type="transmembrane region" description="Helical" evidence="7">
    <location>
        <begin position="132"/>
        <end position="152"/>
    </location>
</feature>
<proteinExistence type="predicted"/>
<evidence type="ECO:0000256" key="3">
    <source>
        <dbReference type="ARBA" id="ARBA00022692"/>
    </source>
</evidence>
<dbReference type="Pfam" id="PF07690">
    <property type="entry name" value="MFS_1"/>
    <property type="match status" value="1"/>
</dbReference>
<dbReference type="EMBL" id="BKCN01000006">
    <property type="protein sequence ID" value="GER03936.1"/>
    <property type="molecule type" value="Genomic_DNA"/>
</dbReference>
<dbReference type="SUPFAM" id="SSF103473">
    <property type="entry name" value="MFS general substrate transporter"/>
    <property type="match status" value="1"/>
</dbReference>
<keyword evidence="4 7" id="KW-1133">Transmembrane helix</keyword>
<dbReference type="AlphaFoldDB" id="A0A5A7NAC9"/>
<evidence type="ECO:0000256" key="1">
    <source>
        <dbReference type="ARBA" id="ARBA00004651"/>
    </source>
</evidence>
<gene>
    <name evidence="9" type="ORF">JCM17846_16180</name>
</gene>
<feature type="transmembrane region" description="Helical" evidence="7">
    <location>
        <begin position="215"/>
        <end position="238"/>
    </location>
</feature>
<evidence type="ECO:0000256" key="4">
    <source>
        <dbReference type="ARBA" id="ARBA00022989"/>
    </source>
</evidence>
<feature type="transmembrane region" description="Helical" evidence="7">
    <location>
        <begin position="304"/>
        <end position="325"/>
    </location>
</feature>
<comment type="subcellular location">
    <subcellularLocation>
        <location evidence="1">Cell membrane</location>
        <topology evidence="1">Multi-pass membrane protein</topology>
    </subcellularLocation>
</comment>
<name>A0A5A7NAC9_9PROT</name>
<evidence type="ECO:0000313" key="9">
    <source>
        <dbReference type="EMBL" id="GER03936.1"/>
    </source>
</evidence>
<feature type="transmembrane region" description="Helical" evidence="7">
    <location>
        <begin position="71"/>
        <end position="89"/>
    </location>
</feature>